<evidence type="ECO:0000259" key="3">
    <source>
        <dbReference type="Pfam" id="PF07486"/>
    </source>
</evidence>
<dbReference type="Proteomes" id="UP000095597">
    <property type="component" value="Unassembled WGS sequence"/>
</dbReference>
<feature type="signal peptide" evidence="2">
    <location>
        <begin position="1"/>
        <end position="28"/>
    </location>
</feature>
<evidence type="ECO:0000313" key="7">
    <source>
        <dbReference type="EMBL" id="NSE56655.1"/>
    </source>
</evidence>
<dbReference type="GO" id="GO:0016787">
    <property type="term" value="F:hydrolase activity"/>
    <property type="evidence" value="ECO:0007669"/>
    <property type="project" value="UniProtKB-KW"/>
</dbReference>
<dbReference type="Proteomes" id="UP000095439">
    <property type="component" value="Unassembled WGS sequence"/>
</dbReference>
<dbReference type="EMBL" id="CYXO01000002">
    <property type="protein sequence ID" value="CUM76087.1"/>
    <property type="molecule type" value="Genomic_DNA"/>
</dbReference>
<dbReference type="AlphaFoldDB" id="A0A173ZGP6"/>
<evidence type="ECO:0000313" key="8">
    <source>
        <dbReference type="Proteomes" id="UP000095380"/>
    </source>
</evidence>
<evidence type="ECO:0000256" key="2">
    <source>
        <dbReference type="SAM" id="SignalP"/>
    </source>
</evidence>
<evidence type="ECO:0000313" key="9">
    <source>
        <dbReference type="Proteomes" id="UP000095439"/>
    </source>
</evidence>
<dbReference type="RefSeq" id="WP_022416041.1">
    <property type="nucleotide sequence ID" value="NZ_CABIWY010000003.1"/>
</dbReference>
<dbReference type="EMBL" id="CYYY01000003">
    <property type="protein sequence ID" value="CUN62448.1"/>
    <property type="molecule type" value="Genomic_DNA"/>
</dbReference>
<dbReference type="EMBL" id="CYYM01000003">
    <property type="protein sequence ID" value="CUN74839.1"/>
    <property type="molecule type" value="Genomic_DNA"/>
</dbReference>
<dbReference type="Proteomes" id="UP000724058">
    <property type="component" value="Unassembled WGS sequence"/>
</dbReference>
<evidence type="ECO:0000313" key="6">
    <source>
        <dbReference type="EMBL" id="CUN74839.1"/>
    </source>
</evidence>
<feature type="domain" description="Cell wall hydrolase SleB" evidence="3">
    <location>
        <begin position="127"/>
        <end position="204"/>
    </location>
</feature>
<dbReference type="InterPro" id="IPR011105">
    <property type="entry name" value="Cell_wall_hydrolase_SleB"/>
</dbReference>
<feature type="coiled-coil region" evidence="1">
    <location>
        <begin position="75"/>
        <end position="110"/>
    </location>
</feature>
<dbReference type="EMBL" id="JAAIOD010000001">
    <property type="protein sequence ID" value="NSE56655.1"/>
    <property type="molecule type" value="Genomic_DNA"/>
</dbReference>
<evidence type="ECO:0000313" key="10">
    <source>
        <dbReference type="Proteomes" id="UP000095597"/>
    </source>
</evidence>
<keyword evidence="1" id="KW-0175">Coiled coil</keyword>
<evidence type="ECO:0000313" key="4">
    <source>
        <dbReference type="EMBL" id="CUM76087.1"/>
    </source>
</evidence>
<reference evidence="7" key="3">
    <citation type="submission" date="2020-02" db="EMBL/GenBank/DDBJ databases">
        <authorList>
            <person name="Littmann E."/>
            <person name="Sorbara M."/>
        </authorList>
    </citation>
    <scope>NUCLEOTIDE SEQUENCE</scope>
    <source>
        <strain evidence="7">MSK.10.16</strain>
    </source>
</reference>
<gene>
    <name evidence="6" type="primary">sleB_1</name>
    <name evidence="5" type="synonym">sleB_2</name>
    <name evidence="6" type="ORF">ERS852408_00863</name>
    <name evidence="5" type="ORF">ERS852423_00991</name>
    <name evidence="4" type="ORF">ERS852573_00404</name>
    <name evidence="7" type="ORF">G4332_00695</name>
</gene>
<dbReference type="InterPro" id="IPR042047">
    <property type="entry name" value="SleB_dom1"/>
</dbReference>
<proteinExistence type="predicted"/>
<dbReference type="Gene3D" id="1.10.10.2520">
    <property type="entry name" value="Cell wall hydrolase SleB, domain 1"/>
    <property type="match status" value="1"/>
</dbReference>
<reference evidence="7" key="2">
    <citation type="journal article" date="2020" name="Cell Host Microbe">
        <title>Functional and Genomic Variation between Human-Derived Isolates of Lachnospiraceae Reveals Inter- and Intra-Species Diversity.</title>
        <authorList>
            <person name="Sorbara M.T."/>
            <person name="Littmann E.R."/>
            <person name="Fontana E."/>
            <person name="Moody T.U."/>
            <person name="Kohout C.E."/>
            <person name="Gjonbalaj M."/>
            <person name="Eaton V."/>
            <person name="Seok R."/>
            <person name="Leiner I.M."/>
            <person name="Pamer E.G."/>
        </authorList>
    </citation>
    <scope>NUCLEOTIDE SEQUENCE</scope>
    <source>
        <strain evidence="7">MSK.10.16</strain>
    </source>
</reference>
<feature type="chain" id="PRO_5014250832" evidence="2">
    <location>
        <begin position="29"/>
        <end position="218"/>
    </location>
</feature>
<dbReference type="Pfam" id="PF07486">
    <property type="entry name" value="Hydrolase_2"/>
    <property type="match status" value="1"/>
</dbReference>
<name>A0A173ZGP6_9FIRM</name>
<organism evidence="6 8">
    <name type="scientific">Dorea longicatena</name>
    <dbReference type="NCBI Taxonomy" id="88431"/>
    <lineage>
        <taxon>Bacteria</taxon>
        <taxon>Bacillati</taxon>
        <taxon>Bacillota</taxon>
        <taxon>Clostridia</taxon>
        <taxon>Lachnospirales</taxon>
        <taxon>Lachnospiraceae</taxon>
        <taxon>Dorea</taxon>
    </lineage>
</organism>
<evidence type="ECO:0000256" key="1">
    <source>
        <dbReference type="SAM" id="Coils"/>
    </source>
</evidence>
<protein>
    <submittedName>
        <fullName evidence="7">Cell wall hydrolase</fullName>
    </submittedName>
    <submittedName>
        <fullName evidence="6">Germination-specific amidase</fullName>
    </submittedName>
</protein>
<sequence>MLKAKRLKSMFVLYSACAVMATGFTSQAASEQPEVTTITETKGENTNTHTAVQAISQNIVASAQEMTDASQQVIADNIAKKEEEERLAREKAEQEAKEKAEREAREAYVRANQELLASIIYCEAGNQPYEGQVAVGAVIMNRVKSGSYPNSIEEVIYQSGQFGPAATGWLNRVRSSKGYSQTALQAAVDALNGSNPIGNCLYFDQGGAGMKIGAHYFH</sequence>
<accession>A0A173ZGP6</accession>
<dbReference type="eggNOG" id="COG3773">
    <property type="taxonomic scope" value="Bacteria"/>
</dbReference>
<dbReference type="OrthoDB" id="9785345at2"/>
<keyword evidence="7" id="KW-0378">Hydrolase</keyword>
<evidence type="ECO:0000313" key="5">
    <source>
        <dbReference type="EMBL" id="CUN62448.1"/>
    </source>
</evidence>
<reference evidence="8 9" key="1">
    <citation type="submission" date="2015-09" db="EMBL/GenBank/DDBJ databases">
        <authorList>
            <consortium name="Pathogen Informatics"/>
        </authorList>
    </citation>
    <scope>NUCLEOTIDE SEQUENCE [LARGE SCALE GENOMIC DNA]</scope>
    <source>
        <strain evidence="6 8">2789STDY5608851</strain>
        <strain evidence="5 9">2789STDY5608866</strain>
        <strain evidence="4 10">2789STDY5834961</strain>
    </source>
</reference>
<dbReference type="Proteomes" id="UP000095380">
    <property type="component" value="Unassembled WGS sequence"/>
</dbReference>
<keyword evidence="2" id="KW-0732">Signal</keyword>